<dbReference type="AlphaFoldDB" id="A0A7X9NR20"/>
<comment type="caution">
    <text evidence="1">The sequence shown here is derived from an EMBL/GenBank/DDBJ whole genome shotgun (WGS) entry which is preliminary data.</text>
</comment>
<protein>
    <submittedName>
        <fullName evidence="1">Uncharacterized protein</fullName>
    </submittedName>
</protein>
<name>A0A7X9NR20_9BIFI</name>
<accession>A0A7X9NR20</accession>
<proteinExistence type="predicted"/>
<sequence length="287" mass="31470">MDIRYSNNPRALAPNGPSVDLLVDVDTLADAFAYPGNLLAYLLDTQDVGSCDGLYPLTASWRALFIMEGGRIDAMAYRRYQDLSVQFAAGLLCDSPGRSGDGTTLPPICFSRRLRFTGLDTGRLTPNRRAMPTDGAAGSPYLKTVFRAWAVMTAVFDMCAGDVCIVFGRFRTRSIDPADMSGNQNALTQVARDVAQTMGVDADDPAVWADRTAQETLVRATRRVRDNPGVYPPGLTPWWKLDARDGIRLLDIWTPALEADLFGRSGKSGLDDWSVARRRTVGLDIPR</sequence>
<dbReference type="Proteomes" id="UP000588369">
    <property type="component" value="Unassembled WGS sequence"/>
</dbReference>
<reference evidence="1 2" key="1">
    <citation type="submission" date="2020-04" db="EMBL/GenBank/DDBJ databases">
        <authorList>
            <person name="Hitch T.C.A."/>
            <person name="Wylensek D."/>
            <person name="Clavel T."/>
        </authorList>
    </citation>
    <scope>NUCLEOTIDE SEQUENCE [LARGE SCALE GENOMIC DNA]</scope>
    <source>
        <strain evidence="1 2">BSM-130-P53-3C</strain>
    </source>
</reference>
<dbReference type="RefSeq" id="WP_168984066.1">
    <property type="nucleotide sequence ID" value="NZ_JABAGI010000003.1"/>
</dbReference>
<organism evidence="1 2">
    <name type="scientific">Bifidobacterium thermophilum</name>
    <dbReference type="NCBI Taxonomy" id="33905"/>
    <lineage>
        <taxon>Bacteria</taxon>
        <taxon>Bacillati</taxon>
        <taxon>Actinomycetota</taxon>
        <taxon>Actinomycetes</taxon>
        <taxon>Bifidobacteriales</taxon>
        <taxon>Bifidobacteriaceae</taxon>
        <taxon>Bifidobacterium</taxon>
    </lineage>
</organism>
<evidence type="ECO:0000313" key="2">
    <source>
        <dbReference type="Proteomes" id="UP000588369"/>
    </source>
</evidence>
<gene>
    <name evidence="1" type="ORF">HF844_04035</name>
</gene>
<evidence type="ECO:0000313" key="1">
    <source>
        <dbReference type="EMBL" id="NME61972.1"/>
    </source>
</evidence>
<dbReference type="EMBL" id="JABAGI010000003">
    <property type="protein sequence ID" value="NME61972.1"/>
    <property type="molecule type" value="Genomic_DNA"/>
</dbReference>